<dbReference type="PANTHER" id="PTHR12294">
    <property type="entry name" value="EF HAND DOMAIN FAMILY A1,A2-RELATED"/>
    <property type="match status" value="1"/>
</dbReference>
<reference evidence="4" key="2">
    <citation type="journal article" date="2024" name="Plant">
        <title>Genomic evolution and insights into agronomic trait innovations of Sesamum species.</title>
        <authorList>
            <person name="Miao H."/>
            <person name="Wang L."/>
            <person name="Qu L."/>
            <person name="Liu H."/>
            <person name="Sun Y."/>
            <person name="Le M."/>
            <person name="Wang Q."/>
            <person name="Wei S."/>
            <person name="Zheng Y."/>
            <person name="Lin W."/>
            <person name="Duan Y."/>
            <person name="Cao H."/>
            <person name="Xiong S."/>
            <person name="Wang X."/>
            <person name="Wei L."/>
            <person name="Li C."/>
            <person name="Ma Q."/>
            <person name="Ju M."/>
            <person name="Zhao R."/>
            <person name="Li G."/>
            <person name="Mu C."/>
            <person name="Tian Q."/>
            <person name="Mei H."/>
            <person name="Zhang T."/>
            <person name="Gao T."/>
            <person name="Zhang H."/>
        </authorList>
    </citation>
    <scope>NUCLEOTIDE SEQUENCE</scope>
    <source>
        <strain evidence="4">G02</strain>
    </source>
</reference>
<dbReference type="GO" id="GO:0051560">
    <property type="term" value="P:mitochondrial calcium ion homeostasis"/>
    <property type="evidence" value="ECO:0007669"/>
    <property type="project" value="TreeGrafter"/>
</dbReference>
<keyword evidence="3" id="KW-0472">Membrane</keyword>
<dbReference type="GO" id="GO:1990246">
    <property type="term" value="C:uniplex complex"/>
    <property type="evidence" value="ECO:0007669"/>
    <property type="project" value="TreeGrafter"/>
</dbReference>
<sequence length="81" mass="9182">TLTFFLDDKKFCFCHNREIDRDEFKKVMNLMRAHNRQGAVHSDGLRAGHKLGGSVENGGLLEYFFGVTARNFSTTINLSNS</sequence>
<dbReference type="GO" id="GO:0036444">
    <property type="term" value="P:calcium import into the mitochondrion"/>
    <property type="evidence" value="ECO:0007669"/>
    <property type="project" value="TreeGrafter"/>
</dbReference>
<proteinExistence type="predicted"/>
<evidence type="ECO:0000256" key="1">
    <source>
        <dbReference type="ARBA" id="ARBA00004273"/>
    </source>
</evidence>
<gene>
    <name evidence="4" type="ORF">Sradi_5043400</name>
</gene>
<reference evidence="4" key="1">
    <citation type="submission" date="2020-06" db="EMBL/GenBank/DDBJ databases">
        <authorList>
            <person name="Li T."/>
            <person name="Hu X."/>
            <person name="Zhang T."/>
            <person name="Song X."/>
            <person name="Zhang H."/>
            <person name="Dai N."/>
            <person name="Sheng W."/>
            <person name="Hou X."/>
            <person name="Wei L."/>
        </authorList>
    </citation>
    <scope>NUCLEOTIDE SEQUENCE</scope>
    <source>
        <strain evidence="4">G02</strain>
        <tissue evidence="4">Leaf</tissue>
    </source>
</reference>
<dbReference type="AlphaFoldDB" id="A0AAW2MJ39"/>
<feature type="non-terminal residue" evidence="4">
    <location>
        <position position="1"/>
    </location>
</feature>
<dbReference type="PANTHER" id="PTHR12294:SF23">
    <property type="entry name" value="CALCIUM UPTAKE PROTEIN, MITOCHONDRIAL"/>
    <property type="match status" value="1"/>
</dbReference>
<keyword evidence="2" id="KW-0677">Repeat</keyword>
<accession>A0AAW2MJ39</accession>
<evidence type="ECO:0000256" key="2">
    <source>
        <dbReference type="ARBA" id="ARBA00022737"/>
    </source>
</evidence>
<name>A0AAW2MJ39_SESRA</name>
<evidence type="ECO:0000256" key="3">
    <source>
        <dbReference type="ARBA" id="ARBA00023136"/>
    </source>
</evidence>
<comment type="subcellular location">
    <subcellularLocation>
        <location evidence="1">Mitochondrion inner membrane</location>
    </subcellularLocation>
</comment>
<organism evidence="4">
    <name type="scientific">Sesamum radiatum</name>
    <name type="common">Black benniseed</name>
    <dbReference type="NCBI Taxonomy" id="300843"/>
    <lineage>
        <taxon>Eukaryota</taxon>
        <taxon>Viridiplantae</taxon>
        <taxon>Streptophyta</taxon>
        <taxon>Embryophyta</taxon>
        <taxon>Tracheophyta</taxon>
        <taxon>Spermatophyta</taxon>
        <taxon>Magnoliopsida</taxon>
        <taxon>eudicotyledons</taxon>
        <taxon>Gunneridae</taxon>
        <taxon>Pentapetalae</taxon>
        <taxon>asterids</taxon>
        <taxon>lamiids</taxon>
        <taxon>Lamiales</taxon>
        <taxon>Pedaliaceae</taxon>
        <taxon>Sesamum</taxon>
    </lineage>
</organism>
<dbReference type="EMBL" id="JACGWJ010000022">
    <property type="protein sequence ID" value="KAL0330567.1"/>
    <property type="molecule type" value="Genomic_DNA"/>
</dbReference>
<dbReference type="InterPro" id="IPR039800">
    <property type="entry name" value="MICU1/2/3"/>
</dbReference>
<evidence type="ECO:0000313" key="4">
    <source>
        <dbReference type="EMBL" id="KAL0330567.1"/>
    </source>
</evidence>
<comment type="caution">
    <text evidence="4">The sequence shown here is derived from an EMBL/GenBank/DDBJ whole genome shotgun (WGS) entry which is preliminary data.</text>
</comment>
<dbReference type="GO" id="GO:0005509">
    <property type="term" value="F:calcium ion binding"/>
    <property type="evidence" value="ECO:0007669"/>
    <property type="project" value="InterPro"/>
</dbReference>
<protein>
    <submittedName>
        <fullName evidence="4">Calcium uptake protein, mitochondrial</fullName>
    </submittedName>
</protein>